<evidence type="ECO:0000256" key="1">
    <source>
        <dbReference type="SAM" id="Phobius"/>
    </source>
</evidence>
<organism evidence="3 4">
    <name type="scientific">Candidatus Nomurabacteria bacterium GW2011_GWF2_43_8</name>
    <dbReference type="NCBI Taxonomy" id="1618779"/>
    <lineage>
        <taxon>Bacteria</taxon>
        <taxon>Candidatus Nomuraibacteriota</taxon>
    </lineage>
</organism>
<dbReference type="InterPro" id="IPR025491">
    <property type="entry name" value="DUF4382"/>
</dbReference>
<evidence type="ECO:0000313" key="3">
    <source>
        <dbReference type="EMBL" id="KKT22296.1"/>
    </source>
</evidence>
<sequence>MNKTIGIIIVVAVLVIGGIYLLTRTPSAPGSEEALSEQNQNQAVAEGRVVFSVTDAAANLSTISEINMMVKSVEVHSSASGWMTVSTTPRVYNLLVLNAENRSELLADANIKAGTYDQIRLMVDSISVKTKTGAVKEAKLPSGELKINTRLVVNANETSSANFDFLADKSLHVTGNGSYIFAPVVKFETRSSADVSVSVDSTVKITGGRSDDQNTVGMDVDGTIKLNFQISGNQKLNIDGNGIIKLEGLLQ</sequence>
<keyword evidence="1" id="KW-1133">Transmembrane helix</keyword>
<evidence type="ECO:0000259" key="2">
    <source>
        <dbReference type="Pfam" id="PF14321"/>
    </source>
</evidence>
<dbReference type="Proteomes" id="UP000033831">
    <property type="component" value="Unassembled WGS sequence"/>
</dbReference>
<feature type="domain" description="DUF4382" evidence="2">
    <location>
        <begin position="47"/>
        <end position="183"/>
    </location>
</feature>
<feature type="transmembrane region" description="Helical" evidence="1">
    <location>
        <begin position="6"/>
        <end position="23"/>
    </location>
</feature>
<evidence type="ECO:0000313" key="4">
    <source>
        <dbReference type="Proteomes" id="UP000033831"/>
    </source>
</evidence>
<dbReference type="EMBL" id="LCGX01000039">
    <property type="protein sequence ID" value="KKT22296.1"/>
    <property type="molecule type" value="Genomic_DNA"/>
</dbReference>
<protein>
    <recommendedName>
        <fullName evidence="2">DUF4382 domain-containing protein</fullName>
    </recommendedName>
</protein>
<keyword evidence="1" id="KW-0472">Membrane</keyword>
<accession>A0A0G1FIV5</accession>
<comment type="caution">
    <text evidence="3">The sequence shown here is derived from an EMBL/GenBank/DDBJ whole genome shotgun (WGS) entry which is preliminary data.</text>
</comment>
<keyword evidence="1" id="KW-0812">Transmembrane</keyword>
<name>A0A0G1FIV5_9BACT</name>
<dbReference type="AlphaFoldDB" id="A0A0G1FIV5"/>
<reference evidence="3 4" key="1">
    <citation type="journal article" date="2015" name="Nature">
        <title>rRNA introns, odd ribosomes, and small enigmatic genomes across a large radiation of phyla.</title>
        <authorList>
            <person name="Brown C.T."/>
            <person name="Hug L.A."/>
            <person name="Thomas B.C."/>
            <person name="Sharon I."/>
            <person name="Castelle C.J."/>
            <person name="Singh A."/>
            <person name="Wilkins M.J."/>
            <person name="Williams K.H."/>
            <person name="Banfield J.F."/>
        </authorList>
    </citation>
    <scope>NUCLEOTIDE SEQUENCE [LARGE SCALE GENOMIC DNA]</scope>
</reference>
<proteinExistence type="predicted"/>
<dbReference type="Pfam" id="PF14321">
    <property type="entry name" value="DUF4382"/>
    <property type="match status" value="1"/>
</dbReference>
<gene>
    <name evidence="3" type="ORF">UW07_C0039G0004</name>
</gene>